<keyword evidence="3" id="KW-0963">Cytoplasm</keyword>
<dbReference type="SUPFAM" id="SSF58014">
    <property type="entry name" value="Coiled-coil domain of nucleotide exchange factor GrpE"/>
    <property type="match status" value="1"/>
</dbReference>
<dbReference type="HAMAP" id="MF_01151">
    <property type="entry name" value="GrpE"/>
    <property type="match status" value="1"/>
</dbReference>
<dbReference type="GO" id="GO:0006457">
    <property type="term" value="P:protein folding"/>
    <property type="evidence" value="ECO:0007669"/>
    <property type="project" value="InterPro"/>
</dbReference>
<dbReference type="PANTHER" id="PTHR21237">
    <property type="entry name" value="GRPE PROTEIN"/>
    <property type="match status" value="1"/>
</dbReference>
<evidence type="ECO:0000313" key="7">
    <source>
        <dbReference type="Proteomes" id="UP000824261"/>
    </source>
</evidence>
<protein>
    <recommendedName>
        <fullName evidence="3 4">Protein GrpE</fullName>
    </recommendedName>
    <alternativeName>
        <fullName evidence="3">HSP-70 cofactor</fullName>
    </alternativeName>
</protein>
<dbReference type="InterPro" id="IPR000740">
    <property type="entry name" value="GrpE"/>
</dbReference>
<comment type="caution">
    <text evidence="6">The sequence shown here is derived from an EMBL/GenBank/DDBJ whole genome shotgun (WGS) entry which is preliminary data.</text>
</comment>
<dbReference type="EMBL" id="DVGB01000100">
    <property type="protein sequence ID" value="HIR02243.1"/>
    <property type="molecule type" value="Genomic_DNA"/>
</dbReference>
<proteinExistence type="inferred from homology"/>
<dbReference type="GO" id="GO:0000774">
    <property type="term" value="F:adenyl-nucleotide exchange factor activity"/>
    <property type="evidence" value="ECO:0007669"/>
    <property type="project" value="InterPro"/>
</dbReference>
<keyword evidence="2 3" id="KW-0143">Chaperone</keyword>
<reference evidence="6" key="2">
    <citation type="journal article" date="2021" name="PeerJ">
        <title>Extensive microbial diversity within the chicken gut microbiome revealed by metagenomics and culture.</title>
        <authorList>
            <person name="Gilroy R."/>
            <person name="Ravi A."/>
            <person name="Getino M."/>
            <person name="Pursley I."/>
            <person name="Horton D.L."/>
            <person name="Alikhan N.F."/>
            <person name="Baker D."/>
            <person name="Gharbi K."/>
            <person name="Hall N."/>
            <person name="Watson M."/>
            <person name="Adriaenssens E.M."/>
            <person name="Foster-Nyarko E."/>
            <person name="Jarju S."/>
            <person name="Secka A."/>
            <person name="Antonio M."/>
            <person name="Oren A."/>
            <person name="Chaudhuri R.R."/>
            <person name="La Ragione R."/>
            <person name="Hildebrand F."/>
            <person name="Pallen M.J."/>
        </authorList>
    </citation>
    <scope>NUCLEOTIDE SEQUENCE</scope>
    <source>
        <strain evidence="6">ChiGjej1B1-2707</strain>
    </source>
</reference>
<dbReference type="Proteomes" id="UP000824261">
    <property type="component" value="Unassembled WGS sequence"/>
</dbReference>
<evidence type="ECO:0000256" key="5">
    <source>
        <dbReference type="RuleBase" id="RU004478"/>
    </source>
</evidence>
<accession>A0A9D1A269</accession>
<dbReference type="PROSITE" id="PS01071">
    <property type="entry name" value="GRPE"/>
    <property type="match status" value="1"/>
</dbReference>
<comment type="subcellular location">
    <subcellularLocation>
        <location evidence="3">Cytoplasm</location>
    </subcellularLocation>
</comment>
<gene>
    <name evidence="3" type="primary">grpE</name>
    <name evidence="6" type="ORF">IAA69_08305</name>
</gene>
<comment type="similarity">
    <text evidence="1 3 5">Belongs to the GrpE family.</text>
</comment>
<dbReference type="Gene3D" id="3.90.20.20">
    <property type="match status" value="1"/>
</dbReference>
<dbReference type="PRINTS" id="PR00773">
    <property type="entry name" value="GRPEPROTEIN"/>
</dbReference>
<keyword evidence="3 4" id="KW-0346">Stress response</keyword>
<evidence type="ECO:0000256" key="1">
    <source>
        <dbReference type="ARBA" id="ARBA00009054"/>
    </source>
</evidence>
<dbReference type="Pfam" id="PF01025">
    <property type="entry name" value="GrpE"/>
    <property type="match status" value="1"/>
</dbReference>
<dbReference type="InterPro" id="IPR009012">
    <property type="entry name" value="GrpE_head"/>
</dbReference>
<dbReference type="CDD" id="cd00446">
    <property type="entry name" value="GrpE"/>
    <property type="match status" value="1"/>
</dbReference>
<evidence type="ECO:0000256" key="3">
    <source>
        <dbReference type="HAMAP-Rule" id="MF_01151"/>
    </source>
</evidence>
<evidence type="ECO:0000256" key="2">
    <source>
        <dbReference type="ARBA" id="ARBA00023186"/>
    </source>
</evidence>
<organism evidence="6 7">
    <name type="scientific">Candidatus Aveggerthella stercoripullorum</name>
    <dbReference type="NCBI Taxonomy" id="2840688"/>
    <lineage>
        <taxon>Bacteria</taxon>
        <taxon>Bacillati</taxon>
        <taxon>Actinomycetota</taxon>
        <taxon>Coriobacteriia</taxon>
        <taxon>Eggerthellales</taxon>
        <taxon>Eggerthellaceae</taxon>
        <taxon>Eggerthellaceae incertae sedis</taxon>
        <taxon>Candidatus Aveggerthella</taxon>
    </lineage>
</organism>
<dbReference type="SUPFAM" id="SSF51064">
    <property type="entry name" value="Head domain of nucleotide exchange factor GrpE"/>
    <property type="match status" value="1"/>
</dbReference>
<dbReference type="Gene3D" id="2.30.22.10">
    <property type="entry name" value="Head domain of nucleotide exchange factor GrpE"/>
    <property type="match status" value="1"/>
</dbReference>
<evidence type="ECO:0000313" key="6">
    <source>
        <dbReference type="EMBL" id="HIR02243.1"/>
    </source>
</evidence>
<dbReference type="GO" id="GO:0005737">
    <property type="term" value="C:cytoplasm"/>
    <property type="evidence" value="ECO:0007669"/>
    <property type="project" value="UniProtKB-SubCell"/>
</dbReference>
<dbReference type="GO" id="GO:0051087">
    <property type="term" value="F:protein-folding chaperone binding"/>
    <property type="evidence" value="ECO:0007669"/>
    <property type="project" value="InterPro"/>
</dbReference>
<comment type="subunit">
    <text evidence="3">Homodimer.</text>
</comment>
<comment type="function">
    <text evidence="3 4">Participates actively in the response to hyperosmotic and heat shock by preventing the aggregation of stress-denatured proteins, in association with DnaK and GrpE. It is the nucleotide exchange factor for DnaK and may function as a thermosensor. Unfolded proteins bind initially to DnaJ; upon interaction with the DnaJ-bound protein, DnaK hydrolyzes its bound ATP, resulting in the formation of a stable complex. GrpE releases ADP from DnaK; ATP binding to DnaK triggers the release of the substrate protein, thus completing the reaction cycle. Several rounds of ATP-dependent interactions between DnaJ, DnaK and GrpE are required for fully efficient folding.</text>
</comment>
<evidence type="ECO:0000256" key="4">
    <source>
        <dbReference type="RuleBase" id="RU000639"/>
    </source>
</evidence>
<reference evidence="6" key="1">
    <citation type="submission" date="2020-10" db="EMBL/GenBank/DDBJ databases">
        <authorList>
            <person name="Gilroy R."/>
        </authorList>
    </citation>
    <scope>NUCLEOTIDE SEQUENCE</scope>
    <source>
        <strain evidence="6">ChiGjej1B1-2707</strain>
    </source>
</reference>
<name>A0A9D1A269_9ACTN</name>
<sequence length="223" mass="24236">MAKNDYADTGLIDTSVGGTAAVSEVMEAAFKGADVVNAEHVAEEVDEVEGVEPSKAEEAEPTPNLEYELGLARAEVEEWKDKHLRLQAEWNTYRRRMNEQREQEKALAAQNLVESLLPVLDDFERTISYAEEHGSENLLGGVQAVHAKLVNVLQAGGVEAVDPKGEAFDALEAQAVGTVADESVPDETVAEVYQKGYRMGGKVIRPAMVTVTTGGPKRPKEEE</sequence>
<dbReference type="GO" id="GO:0051082">
    <property type="term" value="F:unfolded protein binding"/>
    <property type="evidence" value="ECO:0007669"/>
    <property type="project" value="TreeGrafter"/>
</dbReference>
<dbReference type="InterPro" id="IPR013805">
    <property type="entry name" value="GrpE_CC"/>
</dbReference>
<dbReference type="GO" id="GO:0042803">
    <property type="term" value="F:protein homodimerization activity"/>
    <property type="evidence" value="ECO:0007669"/>
    <property type="project" value="InterPro"/>
</dbReference>
<dbReference type="AlphaFoldDB" id="A0A9D1A269"/>
<dbReference type="PANTHER" id="PTHR21237:SF23">
    <property type="entry name" value="GRPE PROTEIN HOMOLOG, MITOCHONDRIAL"/>
    <property type="match status" value="1"/>
</dbReference>